<feature type="domain" description="HMG box" evidence="3">
    <location>
        <begin position="87"/>
        <end position="138"/>
    </location>
</feature>
<feature type="DNA-binding region" description="HMG box" evidence="1">
    <location>
        <begin position="87"/>
        <end position="138"/>
    </location>
</feature>
<evidence type="ECO:0000256" key="1">
    <source>
        <dbReference type="PROSITE-ProRule" id="PRU00267"/>
    </source>
</evidence>
<keyword evidence="1" id="KW-0539">Nucleus</keyword>
<dbReference type="GO" id="GO:0003677">
    <property type="term" value="F:DNA binding"/>
    <property type="evidence" value="ECO:0007669"/>
    <property type="project" value="UniProtKB-UniRule"/>
</dbReference>
<dbReference type="EMBL" id="GEBQ01025662">
    <property type="protein sequence ID" value="JAT14315.1"/>
    <property type="molecule type" value="Transcribed_RNA"/>
</dbReference>
<keyword evidence="1" id="KW-0238">DNA-binding</keyword>
<evidence type="ECO:0000259" key="3">
    <source>
        <dbReference type="PROSITE" id="PS50118"/>
    </source>
</evidence>
<dbReference type="InterPro" id="IPR036910">
    <property type="entry name" value="HMG_box_dom_sf"/>
</dbReference>
<dbReference type="Gene3D" id="1.10.30.10">
    <property type="entry name" value="High mobility group box domain"/>
    <property type="match status" value="1"/>
</dbReference>
<feature type="region of interest" description="Disordered" evidence="2">
    <location>
        <begin position="1"/>
        <end position="24"/>
    </location>
</feature>
<reference evidence="4" key="1">
    <citation type="submission" date="2015-11" db="EMBL/GenBank/DDBJ databases">
        <title>De novo transcriptome assembly of four potential Pierce s Disease insect vectors from Arizona vineyards.</title>
        <authorList>
            <person name="Tassone E.E."/>
        </authorList>
    </citation>
    <scope>NUCLEOTIDE SEQUENCE</scope>
</reference>
<dbReference type="AlphaFoldDB" id="A0A1B6KSB4"/>
<dbReference type="PROSITE" id="PS50118">
    <property type="entry name" value="HMG_BOX_2"/>
    <property type="match status" value="1"/>
</dbReference>
<dbReference type="InterPro" id="IPR009071">
    <property type="entry name" value="HMG_box_dom"/>
</dbReference>
<sequence length="394" mass="43836">MPKPTSDDDVVIEPEKVKPTSKLSRILESSNEIENSSVGLCSPTLSQWSRGEVITSTGSLVKGSSVLTESPQNSQSLSNRSVSSQMGCKEMAAFTKFARTMRKQILEMDPKISFTKVAQQLQARWRILNSEEKKKYEEAMIVKKVAKPASEEKQSKLTVLKLSSSRKPSIEVEVDMDSLKQLVNCSNVEQSEVHLVGQLEASPLWAFHRPGSDIGVFSVARLQEAVKFHQHLASFALAVKLLDDSTPVTSREVGQAEWNLLLSLERSPNGVIRDSRLVSNGFFVEIIEAHGGVEEEVVKITYVPQNISYCGVEELREILGLLLQHGPQASLAQCRPLKVISFIRSEVMRECSRQELPTCPDLVSQLLSYWLRNVAPNTQSCIHYHPVTHALNPS</sequence>
<dbReference type="SUPFAM" id="SSF47095">
    <property type="entry name" value="HMG-box"/>
    <property type="match status" value="1"/>
</dbReference>
<dbReference type="GO" id="GO:0005634">
    <property type="term" value="C:nucleus"/>
    <property type="evidence" value="ECO:0007669"/>
    <property type="project" value="UniProtKB-UniRule"/>
</dbReference>
<dbReference type="CDD" id="cd00084">
    <property type="entry name" value="HMG-box_SF"/>
    <property type="match status" value="1"/>
</dbReference>
<protein>
    <recommendedName>
        <fullName evidence="3">HMG box domain-containing protein</fullName>
    </recommendedName>
</protein>
<evidence type="ECO:0000256" key="2">
    <source>
        <dbReference type="SAM" id="MobiDB-lite"/>
    </source>
</evidence>
<name>A0A1B6KSB4_9HEMI</name>
<gene>
    <name evidence="4" type="ORF">g.1534</name>
</gene>
<dbReference type="Pfam" id="PF00505">
    <property type="entry name" value="HMG_box"/>
    <property type="match status" value="1"/>
</dbReference>
<evidence type="ECO:0000313" key="4">
    <source>
        <dbReference type="EMBL" id="JAT14315.1"/>
    </source>
</evidence>
<accession>A0A1B6KSB4</accession>
<organism evidence="4">
    <name type="scientific">Graphocephala atropunctata</name>
    <dbReference type="NCBI Taxonomy" id="36148"/>
    <lineage>
        <taxon>Eukaryota</taxon>
        <taxon>Metazoa</taxon>
        <taxon>Ecdysozoa</taxon>
        <taxon>Arthropoda</taxon>
        <taxon>Hexapoda</taxon>
        <taxon>Insecta</taxon>
        <taxon>Pterygota</taxon>
        <taxon>Neoptera</taxon>
        <taxon>Paraneoptera</taxon>
        <taxon>Hemiptera</taxon>
        <taxon>Auchenorrhyncha</taxon>
        <taxon>Membracoidea</taxon>
        <taxon>Cicadellidae</taxon>
        <taxon>Cicadellinae</taxon>
        <taxon>Cicadellini</taxon>
        <taxon>Graphocephala</taxon>
    </lineage>
</organism>
<proteinExistence type="predicted"/>